<feature type="compositionally biased region" description="Basic and acidic residues" evidence="1">
    <location>
        <begin position="83"/>
        <end position="104"/>
    </location>
</feature>
<accession>A0AAD6X333</accession>
<protein>
    <submittedName>
        <fullName evidence="2">Uncharacterized protein</fullName>
    </submittedName>
</protein>
<sequence>MEGRSKIVLFSALSSGNKKSTRGGSSGPTERFQKKISIQWWLQSPKSKADRIFHLPTGIGYNVPEGKSASGRKQQVRSRRRRVLEGWKRAGEEPGESPDRAGIE</sequence>
<organism evidence="2 4">
    <name type="scientific">Mycena alexandri</name>
    <dbReference type="NCBI Taxonomy" id="1745969"/>
    <lineage>
        <taxon>Eukaryota</taxon>
        <taxon>Fungi</taxon>
        <taxon>Dikarya</taxon>
        <taxon>Basidiomycota</taxon>
        <taxon>Agaricomycotina</taxon>
        <taxon>Agaricomycetes</taxon>
        <taxon>Agaricomycetidae</taxon>
        <taxon>Agaricales</taxon>
        <taxon>Marasmiineae</taxon>
        <taxon>Mycenaceae</taxon>
        <taxon>Mycena</taxon>
    </lineage>
</organism>
<reference evidence="2" key="1">
    <citation type="submission" date="2023-03" db="EMBL/GenBank/DDBJ databases">
        <title>Massive genome expansion in bonnet fungi (Mycena s.s.) driven by repeated elements and novel gene families across ecological guilds.</title>
        <authorList>
            <consortium name="Lawrence Berkeley National Laboratory"/>
            <person name="Harder C.B."/>
            <person name="Miyauchi S."/>
            <person name="Viragh M."/>
            <person name="Kuo A."/>
            <person name="Thoen E."/>
            <person name="Andreopoulos B."/>
            <person name="Lu D."/>
            <person name="Skrede I."/>
            <person name="Drula E."/>
            <person name="Henrissat B."/>
            <person name="Morin E."/>
            <person name="Kohler A."/>
            <person name="Barry K."/>
            <person name="LaButti K."/>
            <person name="Morin E."/>
            <person name="Salamov A."/>
            <person name="Lipzen A."/>
            <person name="Mereny Z."/>
            <person name="Hegedus B."/>
            <person name="Baldrian P."/>
            <person name="Stursova M."/>
            <person name="Weitz H."/>
            <person name="Taylor A."/>
            <person name="Grigoriev I.V."/>
            <person name="Nagy L.G."/>
            <person name="Martin F."/>
            <person name="Kauserud H."/>
        </authorList>
    </citation>
    <scope>NUCLEOTIDE SEQUENCE</scope>
    <source>
        <strain evidence="2">CBHHK200</strain>
    </source>
</reference>
<evidence type="ECO:0000313" key="4">
    <source>
        <dbReference type="Proteomes" id="UP001218188"/>
    </source>
</evidence>
<dbReference type="AlphaFoldDB" id="A0AAD6X333"/>
<gene>
    <name evidence="2" type="ORF">C8F04DRAFT_1182872</name>
    <name evidence="3" type="ORF">C8F04DRAFT_1182883</name>
</gene>
<comment type="caution">
    <text evidence="2">The sequence shown here is derived from an EMBL/GenBank/DDBJ whole genome shotgun (WGS) entry which is preliminary data.</text>
</comment>
<feature type="region of interest" description="Disordered" evidence="1">
    <location>
        <begin position="62"/>
        <end position="104"/>
    </location>
</feature>
<evidence type="ECO:0000313" key="3">
    <source>
        <dbReference type="EMBL" id="KAJ7034881.1"/>
    </source>
</evidence>
<dbReference type="Proteomes" id="UP001218188">
    <property type="component" value="Unassembled WGS sequence"/>
</dbReference>
<proteinExistence type="predicted"/>
<dbReference type="EMBL" id="JARJCM010000054">
    <property type="protein sequence ID" value="KAJ7034867.1"/>
    <property type="molecule type" value="Genomic_DNA"/>
</dbReference>
<evidence type="ECO:0000256" key="1">
    <source>
        <dbReference type="SAM" id="MobiDB-lite"/>
    </source>
</evidence>
<evidence type="ECO:0000313" key="2">
    <source>
        <dbReference type="EMBL" id="KAJ7034867.1"/>
    </source>
</evidence>
<keyword evidence="4" id="KW-1185">Reference proteome</keyword>
<name>A0AAD6X333_9AGAR</name>
<dbReference type="EMBL" id="JARJCM010000054">
    <property type="protein sequence ID" value="KAJ7034881.1"/>
    <property type="molecule type" value="Genomic_DNA"/>
</dbReference>